<dbReference type="RefSeq" id="WP_254155326.1">
    <property type="nucleotide sequence ID" value="NZ_JAHESD010000053.1"/>
</dbReference>
<comment type="caution">
    <text evidence="2">The sequence shown here is derived from an EMBL/GenBank/DDBJ whole genome shotgun (WGS) entry which is preliminary data.</text>
</comment>
<evidence type="ECO:0000313" key="2">
    <source>
        <dbReference type="EMBL" id="MBT1705376.1"/>
    </source>
</evidence>
<evidence type="ECO:0000256" key="1">
    <source>
        <dbReference type="SAM" id="Phobius"/>
    </source>
</evidence>
<dbReference type="Proteomes" id="UP000772618">
    <property type="component" value="Unassembled WGS sequence"/>
</dbReference>
<evidence type="ECO:0000313" key="3">
    <source>
        <dbReference type="Proteomes" id="UP000772618"/>
    </source>
</evidence>
<protein>
    <submittedName>
        <fullName evidence="2">Cadmium resistance transporter</fullName>
    </submittedName>
</protein>
<name>A0ABS5VZB8_9BACT</name>
<dbReference type="EMBL" id="JAHESD010000053">
    <property type="protein sequence ID" value="MBT1705376.1"/>
    <property type="molecule type" value="Genomic_DNA"/>
</dbReference>
<feature type="transmembrane region" description="Helical" evidence="1">
    <location>
        <begin position="132"/>
        <end position="155"/>
    </location>
</feature>
<feature type="transmembrane region" description="Helical" evidence="1">
    <location>
        <begin position="103"/>
        <end position="126"/>
    </location>
</feature>
<feature type="transmembrane region" description="Helical" evidence="1">
    <location>
        <begin position="6"/>
        <end position="27"/>
    </location>
</feature>
<gene>
    <name evidence="2" type="ORF">KK060_18945</name>
</gene>
<dbReference type="Pfam" id="PF03596">
    <property type="entry name" value="Cad"/>
    <property type="match status" value="1"/>
</dbReference>
<keyword evidence="1" id="KW-1133">Transmembrane helix</keyword>
<feature type="transmembrane region" description="Helical" evidence="1">
    <location>
        <begin position="167"/>
        <end position="188"/>
    </location>
</feature>
<organism evidence="2 3">
    <name type="scientific">Chryseosolibacter indicus</name>
    <dbReference type="NCBI Taxonomy" id="2782351"/>
    <lineage>
        <taxon>Bacteria</taxon>
        <taxon>Pseudomonadati</taxon>
        <taxon>Bacteroidota</taxon>
        <taxon>Cytophagia</taxon>
        <taxon>Cytophagales</taxon>
        <taxon>Chryseotaleaceae</taxon>
        <taxon>Chryseosolibacter</taxon>
    </lineage>
</organism>
<proteinExistence type="predicted"/>
<reference evidence="2 3" key="1">
    <citation type="submission" date="2021-05" db="EMBL/GenBank/DDBJ databases">
        <title>A Polyphasic approach of four new species of the genus Ohtaekwangia: Ohtaekwangia histidinii sp. nov., Ohtaekwangia cretensis sp. nov., Ohtaekwangia indiensis sp. nov., Ohtaekwangia reichenbachii sp. nov. from diverse environment.</title>
        <authorList>
            <person name="Octaviana S."/>
        </authorList>
    </citation>
    <scope>NUCLEOTIDE SEQUENCE [LARGE SCALE GENOMIC DNA]</scope>
    <source>
        <strain evidence="2 3">PWU20</strain>
    </source>
</reference>
<feature type="transmembrane region" description="Helical" evidence="1">
    <location>
        <begin position="66"/>
        <end position="83"/>
    </location>
</feature>
<feature type="transmembrane region" description="Helical" evidence="1">
    <location>
        <begin position="39"/>
        <end position="60"/>
    </location>
</feature>
<sequence>MVSHLLTALITFAITNIDDLLILSVYFATNQFKTRQIVIGQFAGIAVLIVISLTALFIGLILNERYLSLLGLFPILLGIKGLVNLKQQDDEADRLQSRSRIGFVSVALVTIANGGDNIGVYAPLFANTDRSVIPVYILSFLFLTGLWCLGGYLLVSHPKVKETFSRWGRLALPVFLIALGIYICKDFFI</sequence>
<accession>A0ABS5VZB8</accession>
<keyword evidence="1" id="KW-0472">Membrane</keyword>
<keyword evidence="1" id="KW-0812">Transmembrane</keyword>
<dbReference type="InterPro" id="IPR004676">
    <property type="entry name" value="Cd-R_transporter"/>
</dbReference>
<keyword evidence="3" id="KW-1185">Reference proteome</keyword>